<dbReference type="InterPro" id="IPR016181">
    <property type="entry name" value="Acyl_CoA_acyltransferase"/>
</dbReference>
<comment type="caution">
    <text evidence="5">The sequence shown here is derived from an EMBL/GenBank/DDBJ whole genome shotgun (WGS) entry which is preliminary data.</text>
</comment>
<evidence type="ECO:0000259" key="4">
    <source>
        <dbReference type="PROSITE" id="PS51186"/>
    </source>
</evidence>
<sequence length="201" mass="21219">MSTRSTDPRDPAPSTGATGSGLVVRRAGAGDVTTLAEVAAATFALACPPSMTQDRVRAFVDEVLSPARFTGYLADPARCLLLAEEAGAPLGYAMLVGGEPSDDDVRAAIRLRPTVELSKIYVLPQAHGTGTAALLMQQALAWAHEQGAAGVWLGVNQQNERAQRFYGKSGFERVGTKRFLVGGVLEDDFVMERSLTPATQG</sequence>
<dbReference type="Proteomes" id="UP001500730">
    <property type="component" value="Unassembled WGS sequence"/>
</dbReference>
<dbReference type="SUPFAM" id="SSF55729">
    <property type="entry name" value="Acyl-CoA N-acyltransferases (Nat)"/>
    <property type="match status" value="1"/>
</dbReference>
<reference evidence="6" key="1">
    <citation type="journal article" date="2019" name="Int. J. Syst. Evol. Microbiol.">
        <title>The Global Catalogue of Microorganisms (GCM) 10K type strain sequencing project: providing services to taxonomists for standard genome sequencing and annotation.</title>
        <authorList>
            <consortium name="The Broad Institute Genomics Platform"/>
            <consortium name="The Broad Institute Genome Sequencing Center for Infectious Disease"/>
            <person name="Wu L."/>
            <person name="Ma J."/>
        </authorList>
    </citation>
    <scope>NUCLEOTIDE SEQUENCE [LARGE SCALE GENOMIC DNA]</scope>
    <source>
        <strain evidence="6">JCM 16259</strain>
    </source>
</reference>
<dbReference type="RefSeq" id="WP_344255812.1">
    <property type="nucleotide sequence ID" value="NZ_BAAARE010000012.1"/>
</dbReference>
<evidence type="ECO:0000256" key="2">
    <source>
        <dbReference type="ARBA" id="ARBA00023315"/>
    </source>
</evidence>
<name>A0ABP5YZW4_9MICO</name>
<protein>
    <submittedName>
        <fullName evidence="5">GNAT family N-acetyltransferase</fullName>
    </submittedName>
</protein>
<feature type="domain" description="N-acetyltransferase" evidence="4">
    <location>
        <begin position="22"/>
        <end position="196"/>
    </location>
</feature>
<keyword evidence="6" id="KW-1185">Reference proteome</keyword>
<dbReference type="PROSITE" id="PS51186">
    <property type="entry name" value="GNAT"/>
    <property type="match status" value="1"/>
</dbReference>
<proteinExistence type="predicted"/>
<dbReference type="PANTHER" id="PTHR43877">
    <property type="entry name" value="AMINOALKYLPHOSPHONATE N-ACETYLTRANSFERASE-RELATED-RELATED"/>
    <property type="match status" value="1"/>
</dbReference>
<dbReference type="CDD" id="cd04301">
    <property type="entry name" value="NAT_SF"/>
    <property type="match status" value="1"/>
</dbReference>
<dbReference type="Gene3D" id="3.40.630.30">
    <property type="match status" value="1"/>
</dbReference>
<dbReference type="InterPro" id="IPR050832">
    <property type="entry name" value="Bact_Acetyltransf"/>
</dbReference>
<dbReference type="InterPro" id="IPR000182">
    <property type="entry name" value="GNAT_dom"/>
</dbReference>
<evidence type="ECO:0000313" key="6">
    <source>
        <dbReference type="Proteomes" id="UP001500730"/>
    </source>
</evidence>
<keyword evidence="1" id="KW-0808">Transferase</keyword>
<keyword evidence="2" id="KW-0012">Acyltransferase</keyword>
<gene>
    <name evidence="5" type="ORF">GCM10009858_30030</name>
</gene>
<feature type="region of interest" description="Disordered" evidence="3">
    <location>
        <begin position="1"/>
        <end position="22"/>
    </location>
</feature>
<feature type="compositionally biased region" description="Basic and acidic residues" evidence="3">
    <location>
        <begin position="1"/>
        <end position="10"/>
    </location>
</feature>
<dbReference type="PANTHER" id="PTHR43877:SF2">
    <property type="entry name" value="AMINOALKYLPHOSPHONATE N-ACETYLTRANSFERASE-RELATED"/>
    <property type="match status" value="1"/>
</dbReference>
<evidence type="ECO:0000256" key="1">
    <source>
        <dbReference type="ARBA" id="ARBA00022679"/>
    </source>
</evidence>
<evidence type="ECO:0000313" key="5">
    <source>
        <dbReference type="EMBL" id="GAA2489934.1"/>
    </source>
</evidence>
<organism evidence="5 6">
    <name type="scientific">Terrabacter carboxydivorans</name>
    <dbReference type="NCBI Taxonomy" id="619730"/>
    <lineage>
        <taxon>Bacteria</taxon>
        <taxon>Bacillati</taxon>
        <taxon>Actinomycetota</taxon>
        <taxon>Actinomycetes</taxon>
        <taxon>Micrococcales</taxon>
        <taxon>Intrasporangiaceae</taxon>
        <taxon>Terrabacter</taxon>
    </lineage>
</organism>
<accession>A0ABP5YZW4</accession>
<evidence type="ECO:0000256" key="3">
    <source>
        <dbReference type="SAM" id="MobiDB-lite"/>
    </source>
</evidence>
<dbReference type="Pfam" id="PF00583">
    <property type="entry name" value="Acetyltransf_1"/>
    <property type="match status" value="1"/>
</dbReference>
<dbReference type="EMBL" id="BAAARE010000012">
    <property type="protein sequence ID" value="GAA2489934.1"/>
    <property type="molecule type" value="Genomic_DNA"/>
</dbReference>